<evidence type="ECO:0000313" key="3">
    <source>
        <dbReference type="Proteomes" id="UP000281372"/>
    </source>
</evidence>
<dbReference type="Proteomes" id="UP000281372">
    <property type="component" value="Unassembled WGS sequence"/>
</dbReference>
<dbReference type="Pfam" id="PF16932">
    <property type="entry name" value="T4SS_TraI"/>
    <property type="match status" value="1"/>
</dbReference>
<feature type="non-terminal residue" evidence="2">
    <location>
        <position position="1"/>
    </location>
</feature>
<accession>A0A3M3KGR1</accession>
<organism evidence="2 3">
    <name type="scientific">Pseudomonas cannabina</name>
    <dbReference type="NCBI Taxonomy" id="86840"/>
    <lineage>
        <taxon>Bacteria</taxon>
        <taxon>Pseudomonadati</taxon>
        <taxon>Pseudomonadota</taxon>
        <taxon>Gammaproteobacteria</taxon>
        <taxon>Pseudomonadales</taxon>
        <taxon>Pseudomonadaceae</taxon>
        <taxon>Pseudomonas</taxon>
    </lineage>
</organism>
<protein>
    <submittedName>
        <fullName evidence="2">Putative TraI protein</fullName>
    </submittedName>
</protein>
<dbReference type="AlphaFoldDB" id="A0A3M3KGR1"/>
<name>A0A3M3KGR1_PSECA</name>
<feature type="region of interest" description="Disordered" evidence="1">
    <location>
        <begin position="58"/>
        <end position="87"/>
    </location>
</feature>
<proteinExistence type="predicted"/>
<reference evidence="2 3" key="1">
    <citation type="submission" date="2018-08" db="EMBL/GenBank/DDBJ databases">
        <title>Recombination of ecologically and evolutionarily significant loci maintains genetic cohesion in the Pseudomonas syringae species complex.</title>
        <authorList>
            <person name="Dillon M."/>
            <person name="Thakur S."/>
            <person name="Almeida R.N.D."/>
            <person name="Weir B.S."/>
            <person name="Guttman D.S."/>
        </authorList>
    </citation>
    <scope>NUCLEOTIDE SEQUENCE [LARGE SCALE GENOMIC DNA]</scope>
    <source>
        <strain evidence="2 3">ICMP 2821</strain>
    </source>
</reference>
<gene>
    <name evidence="2" type="ORF">ALQ64_02442</name>
</gene>
<dbReference type="InterPro" id="IPR031618">
    <property type="entry name" value="T4SS_TraI"/>
</dbReference>
<comment type="caution">
    <text evidence="2">The sequence shown here is derived from an EMBL/GenBank/DDBJ whole genome shotgun (WGS) entry which is preliminary data.</text>
</comment>
<dbReference type="EMBL" id="RBOW01000802">
    <property type="protein sequence ID" value="RMN22279.1"/>
    <property type="molecule type" value="Genomic_DNA"/>
</dbReference>
<sequence length="87" mass="9432">LVGVDNYTGMHLYSTLLQADMITTTRVAESQQTVTGDSKQMMLGDKLRRVTDKAKFVTDPGKWRPSVKKDAAKPNPAVAPTGTVPAQ</sequence>
<evidence type="ECO:0000256" key="1">
    <source>
        <dbReference type="SAM" id="MobiDB-lite"/>
    </source>
</evidence>
<dbReference type="RefSeq" id="WP_183133456.1">
    <property type="nucleotide sequence ID" value="NZ_RBOW01000802.1"/>
</dbReference>
<evidence type="ECO:0000313" key="2">
    <source>
        <dbReference type="EMBL" id="RMN22279.1"/>
    </source>
</evidence>